<dbReference type="GO" id="GO:0017038">
    <property type="term" value="P:protein import"/>
    <property type="evidence" value="ECO:0007669"/>
    <property type="project" value="InterPro"/>
</dbReference>
<name>A0A833L1M3_UNCSA</name>
<keyword evidence="2" id="KW-0653">Protein transport</keyword>
<organism evidence="7 8">
    <name type="scientific">Candidatus Saganbacteria bacterium</name>
    <dbReference type="NCBI Taxonomy" id="2575572"/>
    <lineage>
        <taxon>Bacteria</taxon>
        <taxon>Bacillati</taxon>
        <taxon>Saganbacteria</taxon>
    </lineage>
</organism>
<keyword evidence="1" id="KW-1003">Cell membrane</keyword>
<dbReference type="InterPro" id="IPR014018">
    <property type="entry name" value="SecA_motor_DEAD"/>
</dbReference>
<evidence type="ECO:0000256" key="5">
    <source>
        <dbReference type="SAM" id="Phobius"/>
    </source>
</evidence>
<dbReference type="InterPro" id="IPR011115">
    <property type="entry name" value="SecA_DEAD"/>
</dbReference>
<dbReference type="PANTHER" id="PTHR30612">
    <property type="entry name" value="SECA INNER MEMBRANE COMPONENT OF SEC PROTEIN SECRETION SYSTEM"/>
    <property type="match status" value="1"/>
</dbReference>
<feature type="coiled-coil region" evidence="4">
    <location>
        <begin position="470"/>
        <end position="565"/>
    </location>
</feature>
<evidence type="ECO:0000313" key="7">
    <source>
        <dbReference type="EMBL" id="KAF0134592.1"/>
    </source>
</evidence>
<dbReference type="InterPro" id="IPR000185">
    <property type="entry name" value="SecA"/>
</dbReference>
<keyword evidence="3" id="KW-0811">Translocation</keyword>
<dbReference type="InterPro" id="IPR027417">
    <property type="entry name" value="P-loop_NTPase"/>
</dbReference>
<keyword evidence="2" id="KW-0813">Transport</keyword>
<dbReference type="Proteomes" id="UP000488506">
    <property type="component" value="Unassembled WGS sequence"/>
</dbReference>
<dbReference type="SUPFAM" id="SSF52540">
    <property type="entry name" value="P-loop containing nucleoside triphosphate hydrolases"/>
    <property type="match status" value="2"/>
</dbReference>
<keyword evidence="4" id="KW-0175">Coiled coil</keyword>
<evidence type="ECO:0000256" key="3">
    <source>
        <dbReference type="ARBA" id="ARBA00023010"/>
    </source>
</evidence>
<dbReference type="EMBL" id="WPAF01000007">
    <property type="protein sequence ID" value="KAF0134592.1"/>
    <property type="molecule type" value="Genomic_DNA"/>
</dbReference>
<sequence length="3926" mass="443917">MSIPRVSAEQEYNKISPYINPLGQLLKTLDIYLTLLDSKTNDVDYPETVRRTNDFFKNEGIEKNKQSVDKYVAWLSENKQNLEACKKLEKELKIPQLGHIGGIKHPKKALEQLRAFLAKVFGIEASKVDIQKHTEQLIALRKKVLTGLEYISQMVGDIKIAPDEIADLNKKALELYNKYGIRLTVLDPNEGDVDNKATAVNVKNFLLALGVKNETEYKNLIQKQVKTDIDKKIADLKKKALEIFEKFGIRLTILDPKEGDVDDIATAIKVSSFLLALVISTEYAVFIKILENDNLNLLIKASNNLEAPKYLQLIFQKAKQAEDFKALARKIIDLNLQLIAVEAEENNKKILQYYWLCPDGKVEKVSEQEQGILSDSAVKYALEGGIFKRLKEVDRTQNYLQTKKARMERLLVLIALINNVSPETILALKSMLAEGKDISEVIKKIVEIFKRVGILSKSTKSAGKKTVELLQDFKKKEAEIIEKIKQIKKDKSTFNADEYNRQLNEYYEKRDAMRAQHKKYKRLFDSAKSTQSSARAEFKRICRRLKIDEKDLKKAELLLAFLEKLQTIYASSPEVNLESVASQLQSANPLTGTSLKGVGNPAAVFTPDFFKEATQKPQDAIARSGFKVLRRREPSELLKHPILLIKAALNGAGVAGIVLDAETITSAELIKIAHTFSPRFSLEVLGFADKTKNLKTLGLIQKGIEKAKTTEEKEVLKKLFESLRGSDKVFYTKAELELLKKILAAINSREDGVPVEWQEIQDNIFTEKEYTFRVKPTRGGLSEYDQKILIKFAKENPTYVFTTLLKANDSAEAIKVKQILLTIAKQLGEVLKKEQVETWGDVFRPGKLWKFAFSEMLGKNVQEADLPSGIEDHLWLVYRWERMGGNKGEREAFTTALTNFRKAKKDLENLGTVLKSQLPETMRSNIKLLEKFFKDPKKDNLVIKGKIEDLEKLAESEIKDKEVRKAFIELLKKTKKDVEEKLEPMQKAQKEALSNLIESLSKNRLGGNIIQEDIKNILNTARMDLVMPHLDALMVEQNGLRLNSILGRGFFRNMTVDQLKEFILKQIGNGKWVSLTSDPGEDIKTTIAKRIVSLLLTQMYFNKIRQGNLVLALLALPPYAGATKFVATLGLGLASFGMDRKETGDNAPGGLLHWISTNHARYTESIPFIKQLYGAAQMNQPGNNTNLAPYIHLMLVQFGVKDQFYIYDMLAKGLGKATRDEVKALVTRLLGEIARLKESNPLVIAAIEKRLPPHLSRYWEAFKKGGKVWEEMFEKFFANNDPQEINSASATGREILYLIQFASHLLQKESDILAPAIQTTSGGHIGHAQIQKSLDNGIAFRPSASRQIPGVLRWGGTSAPGRPFELTGVGLGAVNTAATFSLMPYTFVQLGIKYTNDLIQAVAEWKNFGDTRNLKKVAKAYLGLMAGIMGWQYAPIVYFNDAMQLSDEGHNDMAIGSILVMAKFFIDILRMHIYQLNEVRNFAMDRPTKMRTPLTVFNWPIYLTGKLVSAPAKSAIGWFWTPEQRQAGLLKLDSSFENTGTWWPRSKEWAGNLAPIRSTGNWLARKGWGLTPTPDNRFGQWALGFGKTLFVDWGLLGVFGQRFAHQYYGWGSRNRFLGFNLSERRDLMAQIKVLEDNISGIGKRIKGSLRRWSLASYAKKYNVSPDKIIEYKGVKLTVELASNGKLIYQNGDIVFMSNMEQRIKNLPKSLTVSLDGGVTTHELQVREVKIVEGNGVNIQVVQRLGGGDCLRLIVGADRLADKQNPINAETFKDVILRLKKVTGDIYDKTQSAVAKTTYTPEQIKRIQENNDRIAANLDGTEKTEGLWEKYKRGEISFQELDGLMKKGSAFDVEMRKKMEGKEHQEQINIMDNAKVKIAVRGGVREMSYVEARTLWVRALIYEHDKKHNPGKEPRTLVTSQIKAILAMHYGLSAQVETSGGKTIIRCALDILDFVTGRKMMAVTHNDLTAKDNLDKMKPIYESAGMKSAFVRQTDAGLQKTFANSDVIYLSMNDLAFIELNNRMTIDKRVDIPWERALFRVDEFDYIYVDEGSNPYIIAGGAKAKAEVKAWRNSNKTAKYLKEGTHYTRTEHGYEITQNAQKEAKFYDEKGNPVKWMELSQAQQKRILRSLEAWHKKEGTDYTVDRIKKDIVLIENGAAKYGSHFSDGLQQALQAKHENRFWGTRIVPESSTIAQELCRTLVGKIRHIVASSGTLNEISGVLQKAGIQYIKIESTVPNYEWQPNESVAENIRLIRKTIDDRAKEVKIGDKSIQIRGNYAQQPDISSAILQLSNEGYKNITTLFEYPREVYGSQEEKIKAILTQAKADYETGRPIVISVDDPSLAKEVYDRLIKEGIVKSKRIGFLSYGSESRYQEVFNKPIEQNYDILVTTLARRGTDIFTKKPLGFVLYLIDQEVGIWGKIQKRGRVARLGTNGFIREFASPESSIFASEVLQDMVPRERFTNEQFEKVKGLFENQKEGEKTLKFKEGITVQQIDALQDISQEIKDELKTKLEYSIKLNTILKKIGPEIFTAYMQYCIKNGSKFTFNRLIEFLLTPQEGITIRTPTDPLLKEIMDLAQVAYDEVLIKRFEKGAKAEKLLPQTLRDRLENIRIDLWLHLNKSNSPDIAKRIIVEQLRYIWGAIAAENDGVVDMDKIGYEDGRKLKERLQESVNKIAKMFKVKINLEIKLPTSGKFSYNDFAWNLAQQIHKQVFCIDSERIVSRNLLDIFTQAYIKFEQEVNEAREELVKKHETESKILFTSEGEDGKEVKARELFTEEFGKRVEILFEKFRRRVAWAVRKQRIIEALPIFGRFGFFGKWRLQRVQTDPEKVFAPHVGNAVFEAAREKGVEVLGNTNGAFNNVSSENVKDILNSQKLKGVKYIGVEGNVAIPNDPKFLEGLSLNETGGRKLIVFYSENGEIKACVKVVPEGAVVESAGNGYAFVDAKTGHPTETFILRNGELHAQGGLVNADQLIQSYGGEAARRIQAQRYELINREAFLQDQKDLETYKEKAKKSLTPEMEGKYKEILTRLGYSDKAIAEETAKLRWSRIEYRFGKKVVEILKAAKLAIMGVKNLESFLSMLFKFGNGDQEAADKMPVLKIVGKALVRALKNSYKSYLESMRNRINEAKKIAASAEPPRMGNAQYERMIARLNAIAGHKKLLAELGISREQIISLKQQLTDKLGRNPYQDGDLGIELRGNMRLIRDKKTGVIKLEVKAARWAQVEELAKRFSTEKKVPITPEMMAKAYLLSQDKSFFGEKMNNFTPERLQKFLESPDGKLFIAKNADTLRNRLKMGSPSLALEVLALLGVEQLAKIIGIDAMRDPVAHFAFVLGVTHVFGSFSRPIMQRILSGTALQIASQPAVQGGNILIKFSNNTFANIVRQNLGLGGGVWNGAKGLLKFPFHMVYGMGPGMAWAAMIDNLLVNYGIVSENNRHRHWIGFSAFFIPSVMGMLSPTIVRGAGSLVGAIGSRVLLGLGRFNVFAGIPFAVGFVLDMGTIILTSIFEKHASYERHVQARALDGKMISMVGGETRPWYNLPAAFFITYFKPLVQVTISRFVSDNKNIEIIKKADHRMSQEMQGAARQYIAAKLLADYLNIGLVDFSFLSKKVSLRIDGKIMPYKDTKYAQHPVTGKYMALKIDGERYVPGIKDQIAENYMRNYEKKYSKGEWTPEKIAAEMKKDGIDATVEQVVEVLKIIQNMNVQQSIGLMHFTGLPINDPIRKLFNKHGLLIPGKEAELLRWVFGKNVTEADIIKIRQTQIQIKNMVAEIDKSVKAGKGIPINIKRDAVFLSALGLWARTAKNSRPAILARFEQIIAQTRKVKNGQELAILIQEANALLQKTMEDIRMSVHFTGKLPNIEKDNLYFAALSRWVALSKNSPRKQYAIRKRIEELTVTHKNAKTTAERIKISNEILALGYKPRLLIRKA</sequence>
<gene>
    <name evidence="7" type="ORF">FD145_610</name>
</gene>
<evidence type="ECO:0000313" key="8">
    <source>
        <dbReference type="Proteomes" id="UP000488506"/>
    </source>
</evidence>
<dbReference type="GO" id="GO:0005524">
    <property type="term" value="F:ATP binding"/>
    <property type="evidence" value="ECO:0007669"/>
    <property type="project" value="InterPro"/>
</dbReference>
<dbReference type="Gene3D" id="3.90.1440.10">
    <property type="entry name" value="SecA, preprotein cross-linking domain"/>
    <property type="match status" value="1"/>
</dbReference>
<keyword evidence="5" id="KW-1133">Transmembrane helix</keyword>
<dbReference type="Pfam" id="PF07517">
    <property type="entry name" value="SecA_DEAD"/>
    <property type="match status" value="1"/>
</dbReference>
<dbReference type="Gene3D" id="3.40.50.300">
    <property type="entry name" value="P-loop containing nucleotide triphosphate hydrolases"/>
    <property type="match status" value="2"/>
</dbReference>
<dbReference type="GO" id="GO:0006605">
    <property type="term" value="P:protein targeting"/>
    <property type="evidence" value="ECO:0007669"/>
    <property type="project" value="InterPro"/>
</dbReference>
<proteinExistence type="predicted"/>
<evidence type="ECO:0000256" key="1">
    <source>
        <dbReference type="ARBA" id="ARBA00022475"/>
    </source>
</evidence>
<keyword evidence="5" id="KW-0472">Membrane</keyword>
<feature type="transmembrane region" description="Helical" evidence="5">
    <location>
        <begin position="3479"/>
        <end position="3504"/>
    </location>
</feature>
<dbReference type="GO" id="GO:0006886">
    <property type="term" value="P:intracellular protein transport"/>
    <property type="evidence" value="ECO:0007669"/>
    <property type="project" value="InterPro"/>
</dbReference>
<keyword evidence="5" id="KW-0812">Transmembrane</keyword>
<dbReference type="SMART" id="SM00957">
    <property type="entry name" value="SecA_DEAD"/>
    <property type="match status" value="1"/>
</dbReference>
<feature type="domain" description="SecA family profile" evidence="6">
    <location>
        <begin position="1779"/>
        <end position="2468"/>
    </location>
</feature>
<protein>
    <recommendedName>
        <fullName evidence="6">SecA family profile domain-containing protein</fullName>
    </recommendedName>
</protein>
<accession>A0A833L1M3</accession>
<feature type="coiled-coil region" evidence="4">
    <location>
        <begin position="2725"/>
        <end position="2752"/>
    </location>
</feature>
<evidence type="ECO:0000256" key="4">
    <source>
        <dbReference type="SAM" id="Coils"/>
    </source>
</evidence>
<feature type="transmembrane region" description="Helical" evidence="5">
    <location>
        <begin position="3438"/>
        <end position="3458"/>
    </location>
</feature>
<evidence type="ECO:0000259" key="6">
    <source>
        <dbReference type="PROSITE" id="PS51196"/>
    </source>
</evidence>
<dbReference type="PANTHER" id="PTHR30612:SF0">
    <property type="entry name" value="CHLOROPLAST PROTEIN-TRANSPORTING ATPASE"/>
    <property type="match status" value="1"/>
</dbReference>
<dbReference type="PROSITE" id="PS51196">
    <property type="entry name" value="SECA_MOTOR_DEAD"/>
    <property type="match status" value="1"/>
</dbReference>
<reference evidence="7 8" key="1">
    <citation type="submission" date="2019-12" db="EMBL/GenBank/DDBJ databases">
        <authorList>
            <person name="Wolfe R."/>
            <person name="Danczak R."/>
            <person name="Wilkins M."/>
        </authorList>
    </citation>
    <scope>NUCLEOTIDE SEQUENCE [LARGE SCALE GENOMIC DNA]</scope>
    <source>
        <strain evidence="7">X2_MaxBin.013</strain>
    </source>
</reference>
<dbReference type="GO" id="GO:0016020">
    <property type="term" value="C:membrane"/>
    <property type="evidence" value="ECO:0007669"/>
    <property type="project" value="InterPro"/>
</dbReference>
<evidence type="ECO:0000256" key="2">
    <source>
        <dbReference type="ARBA" id="ARBA00022927"/>
    </source>
</evidence>
<comment type="caution">
    <text evidence="7">The sequence shown here is derived from an EMBL/GenBank/DDBJ whole genome shotgun (WGS) entry which is preliminary data.</text>
</comment>